<evidence type="ECO:0000313" key="2">
    <source>
        <dbReference type="Proteomes" id="UP001163603"/>
    </source>
</evidence>
<organism evidence="1 2">
    <name type="scientific">Pistacia integerrima</name>
    <dbReference type="NCBI Taxonomy" id="434235"/>
    <lineage>
        <taxon>Eukaryota</taxon>
        <taxon>Viridiplantae</taxon>
        <taxon>Streptophyta</taxon>
        <taxon>Embryophyta</taxon>
        <taxon>Tracheophyta</taxon>
        <taxon>Spermatophyta</taxon>
        <taxon>Magnoliopsida</taxon>
        <taxon>eudicotyledons</taxon>
        <taxon>Gunneridae</taxon>
        <taxon>Pentapetalae</taxon>
        <taxon>rosids</taxon>
        <taxon>malvids</taxon>
        <taxon>Sapindales</taxon>
        <taxon>Anacardiaceae</taxon>
        <taxon>Pistacia</taxon>
    </lineage>
</organism>
<protein>
    <submittedName>
        <fullName evidence="1">Uncharacterized protein</fullName>
    </submittedName>
</protein>
<name>A0ACC0YBB7_9ROSI</name>
<sequence length="152" mass="17738">MKYQDPDSILHHRNGLRRRSDSVIKILDTLYRERDYARFFVLETIARVPYFAFISVPHLYESFGWWRKADYLKVHFAESWNEMHRLLIMEAACGFLQNPHSVCRIQFSIHDNMLGGQSRGHSSISGGKQGTLKGDDVRQAYRGVDGEDFVKE</sequence>
<dbReference type="Proteomes" id="UP001163603">
    <property type="component" value="Chromosome 8"/>
</dbReference>
<keyword evidence="2" id="KW-1185">Reference proteome</keyword>
<dbReference type="EMBL" id="CM047743">
    <property type="protein sequence ID" value="KAJ0031818.1"/>
    <property type="molecule type" value="Genomic_DNA"/>
</dbReference>
<reference evidence="2" key="1">
    <citation type="journal article" date="2023" name="G3 (Bethesda)">
        <title>Genome assembly and association tests identify interacting loci associated with vigor, precocity, and sex in interspecific pistachio rootstocks.</title>
        <authorList>
            <person name="Palmer W."/>
            <person name="Jacygrad E."/>
            <person name="Sagayaradj S."/>
            <person name="Cavanaugh K."/>
            <person name="Han R."/>
            <person name="Bertier L."/>
            <person name="Beede B."/>
            <person name="Kafkas S."/>
            <person name="Golino D."/>
            <person name="Preece J."/>
            <person name="Michelmore R."/>
        </authorList>
    </citation>
    <scope>NUCLEOTIDE SEQUENCE [LARGE SCALE GENOMIC DNA]</scope>
</reference>
<accession>A0ACC0YBB7</accession>
<comment type="caution">
    <text evidence="1">The sequence shown here is derived from an EMBL/GenBank/DDBJ whole genome shotgun (WGS) entry which is preliminary data.</text>
</comment>
<proteinExistence type="predicted"/>
<gene>
    <name evidence="1" type="ORF">Pint_13832</name>
</gene>
<evidence type="ECO:0000313" key="1">
    <source>
        <dbReference type="EMBL" id="KAJ0031818.1"/>
    </source>
</evidence>